<dbReference type="EMBL" id="JBIGIB010000005">
    <property type="protein sequence ID" value="MFG6468551.1"/>
    <property type="molecule type" value="Genomic_DNA"/>
</dbReference>
<evidence type="ECO:0008006" key="3">
    <source>
        <dbReference type="Google" id="ProtNLM"/>
    </source>
</evidence>
<dbReference type="RefSeq" id="WP_394386805.1">
    <property type="nucleotide sequence ID" value="NZ_JBIGIB010000005.1"/>
</dbReference>
<comment type="caution">
    <text evidence="1">The sequence shown here is derived from an EMBL/GenBank/DDBJ whole genome shotgun (WGS) entry which is preliminary data.</text>
</comment>
<accession>A0ABW7H3F7</accession>
<keyword evidence="2" id="KW-1185">Reference proteome</keyword>
<dbReference type="Proteomes" id="UP001606303">
    <property type="component" value="Unassembled WGS sequence"/>
</dbReference>
<reference evidence="1 2" key="1">
    <citation type="submission" date="2024-08" db="EMBL/GenBank/DDBJ databases">
        <authorList>
            <person name="Lu H."/>
        </authorList>
    </citation>
    <scope>NUCLEOTIDE SEQUENCE [LARGE SCALE GENOMIC DNA]</scope>
    <source>
        <strain evidence="1 2">BYS87W</strain>
    </source>
</reference>
<dbReference type="PROSITE" id="PS51257">
    <property type="entry name" value="PROKAR_LIPOPROTEIN"/>
    <property type="match status" value="1"/>
</dbReference>
<protein>
    <recommendedName>
        <fullName evidence="3">Lipoprotein</fullName>
    </recommendedName>
</protein>
<gene>
    <name evidence="1" type="ORF">ACG01O_18155</name>
</gene>
<evidence type="ECO:0000313" key="1">
    <source>
        <dbReference type="EMBL" id="MFG6468551.1"/>
    </source>
</evidence>
<sequence length="60" mass="6261">MKRLALALALLGSTALLTGCIIVPHRHGGYRDGYAHGYAQGTHAQPGGTYGNSGGWGPRR</sequence>
<proteinExistence type="predicted"/>
<organism evidence="1 2">
    <name type="scientific">Pelomonas baiyunensis</name>
    <dbReference type="NCBI Taxonomy" id="3299026"/>
    <lineage>
        <taxon>Bacteria</taxon>
        <taxon>Pseudomonadati</taxon>
        <taxon>Pseudomonadota</taxon>
        <taxon>Betaproteobacteria</taxon>
        <taxon>Burkholderiales</taxon>
        <taxon>Sphaerotilaceae</taxon>
        <taxon>Roseateles</taxon>
    </lineage>
</organism>
<evidence type="ECO:0000313" key="2">
    <source>
        <dbReference type="Proteomes" id="UP001606303"/>
    </source>
</evidence>
<name>A0ABW7H3F7_9BURK</name>